<dbReference type="Gene3D" id="3.10.10.10">
    <property type="entry name" value="HIV Type 1 Reverse Transcriptase, subunit A, domain 1"/>
    <property type="match status" value="1"/>
</dbReference>
<dbReference type="Pfam" id="PF17921">
    <property type="entry name" value="Integrase_H2C2"/>
    <property type="match status" value="1"/>
</dbReference>
<dbReference type="EMBL" id="CAJOBC010084532">
    <property type="protein sequence ID" value="CAF4318491.1"/>
    <property type="molecule type" value="Genomic_DNA"/>
</dbReference>
<name>A0A815NWH4_9BILA</name>
<dbReference type="InterPro" id="IPR043502">
    <property type="entry name" value="DNA/RNA_pol_sf"/>
</dbReference>
<sequence length="246" mass="28529">MPTVLHRKGLFTASALLNVKNHATKVLIINANNRQFTLSKHTKLGTIAFQTESIICYTIASKPIKGNVRFRTDKFRELNDLHVHLRQQCYPTQIREHIDTMTKHIENEDLHEQLQGILWKNGRLFDTQPSVINYTLEGAINTGNHPPIHIPPYRQSGKDQQRIQDETDKLLKQDIIEPSTFPWSSPVVLVPVIPKGKIRKSIMQIYHDTRANGSHFARDRTLKTIRERYFWSGMNKGIRKYARIMS</sequence>
<evidence type="ECO:0000259" key="1">
    <source>
        <dbReference type="Pfam" id="PF17921"/>
    </source>
</evidence>
<dbReference type="OrthoDB" id="441971at2759"/>
<dbReference type="PANTHER" id="PTHR37984">
    <property type="entry name" value="PROTEIN CBG26694"/>
    <property type="match status" value="1"/>
</dbReference>
<dbReference type="SUPFAM" id="SSF56672">
    <property type="entry name" value="DNA/RNA polymerases"/>
    <property type="match status" value="1"/>
</dbReference>
<feature type="domain" description="Integrase zinc-binding" evidence="1">
    <location>
        <begin position="197"/>
        <end position="243"/>
    </location>
</feature>
<dbReference type="EMBL" id="CAJNOQ010019090">
    <property type="protein sequence ID" value="CAF1442959.1"/>
    <property type="molecule type" value="Genomic_DNA"/>
</dbReference>
<dbReference type="InterPro" id="IPR050951">
    <property type="entry name" value="Retrovirus_Pol_polyprotein"/>
</dbReference>
<protein>
    <recommendedName>
        <fullName evidence="1">Integrase zinc-binding domain-containing protein</fullName>
    </recommendedName>
</protein>
<evidence type="ECO:0000313" key="2">
    <source>
        <dbReference type="EMBL" id="CAF1442959.1"/>
    </source>
</evidence>
<comment type="caution">
    <text evidence="2">The sequence shown here is derived from an EMBL/GenBank/DDBJ whole genome shotgun (WGS) entry which is preliminary data.</text>
</comment>
<keyword evidence="4" id="KW-1185">Reference proteome</keyword>
<dbReference type="InterPro" id="IPR041588">
    <property type="entry name" value="Integrase_H2C2"/>
</dbReference>
<dbReference type="Proteomes" id="UP000663829">
    <property type="component" value="Unassembled WGS sequence"/>
</dbReference>
<gene>
    <name evidence="2" type="ORF">GPM918_LOCUS34441</name>
    <name evidence="3" type="ORF">SRO942_LOCUS35139</name>
</gene>
<reference evidence="2" key="1">
    <citation type="submission" date="2021-02" db="EMBL/GenBank/DDBJ databases">
        <authorList>
            <person name="Nowell W R."/>
        </authorList>
    </citation>
    <scope>NUCLEOTIDE SEQUENCE</scope>
</reference>
<evidence type="ECO:0000313" key="3">
    <source>
        <dbReference type="EMBL" id="CAF4318491.1"/>
    </source>
</evidence>
<evidence type="ECO:0000313" key="4">
    <source>
        <dbReference type="Proteomes" id="UP000663829"/>
    </source>
</evidence>
<organism evidence="2 4">
    <name type="scientific">Didymodactylos carnosus</name>
    <dbReference type="NCBI Taxonomy" id="1234261"/>
    <lineage>
        <taxon>Eukaryota</taxon>
        <taxon>Metazoa</taxon>
        <taxon>Spiralia</taxon>
        <taxon>Gnathifera</taxon>
        <taxon>Rotifera</taxon>
        <taxon>Eurotatoria</taxon>
        <taxon>Bdelloidea</taxon>
        <taxon>Philodinida</taxon>
        <taxon>Philodinidae</taxon>
        <taxon>Didymodactylos</taxon>
    </lineage>
</organism>
<dbReference type="AlphaFoldDB" id="A0A815NWH4"/>
<dbReference type="PANTHER" id="PTHR37984:SF15">
    <property type="entry name" value="INTEGRASE CATALYTIC DOMAIN-CONTAINING PROTEIN"/>
    <property type="match status" value="1"/>
</dbReference>
<proteinExistence type="predicted"/>
<accession>A0A815NWH4</accession>
<dbReference type="Proteomes" id="UP000681722">
    <property type="component" value="Unassembled WGS sequence"/>
</dbReference>